<dbReference type="GO" id="GO:0051989">
    <property type="term" value="F:coproporphyrinogen dehydrogenase activity"/>
    <property type="evidence" value="ECO:0007669"/>
    <property type="project" value="UniProtKB-EC"/>
</dbReference>
<dbReference type="InterPro" id="IPR007197">
    <property type="entry name" value="rSAM"/>
</dbReference>
<dbReference type="SFLD" id="SFLDG01065">
    <property type="entry name" value="anaerobic_coproporphyrinogen-I"/>
    <property type="match status" value="1"/>
</dbReference>
<evidence type="ECO:0000256" key="4">
    <source>
        <dbReference type="ARBA" id="ARBA00023014"/>
    </source>
</evidence>
<dbReference type="InterPro" id="IPR058240">
    <property type="entry name" value="rSAM_sf"/>
</dbReference>
<dbReference type="SUPFAM" id="SSF102114">
    <property type="entry name" value="Radical SAM enzymes"/>
    <property type="match status" value="1"/>
</dbReference>
<evidence type="ECO:0000313" key="6">
    <source>
        <dbReference type="EMBL" id="MCC2211671.1"/>
    </source>
</evidence>
<dbReference type="SFLD" id="SFLDF00310">
    <property type="entry name" value="oxygen-independent_coproporphy"/>
    <property type="match status" value="1"/>
</dbReference>
<protein>
    <submittedName>
        <fullName evidence="6">Coproporphyrinogen dehydrogenase HemZ</fullName>
        <ecNumber evidence="6">1.3.98.3</ecNumber>
    </submittedName>
</protein>
<keyword evidence="1" id="KW-0949">S-adenosyl-L-methionine</keyword>
<dbReference type="InterPro" id="IPR013785">
    <property type="entry name" value="Aldolase_TIM"/>
</dbReference>
<keyword evidence="7" id="KW-1185">Reference proteome</keyword>
<dbReference type="PANTHER" id="PTHR13932">
    <property type="entry name" value="COPROPORPHYRINIGEN III OXIDASE"/>
    <property type="match status" value="1"/>
</dbReference>
<keyword evidence="6" id="KW-0560">Oxidoreductase</keyword>
<dbReference type="GO" id="GO:0005737">
    <property type="term" value="C:cytoplasm"/>
    <property type="evidence" value="ECO:0007669"/>
    <property type="project" value="TreeGrafter"/>
</dbReference>
<gene>
    <name evidence="6" type="primary">hemZ</name>
    <name evidence="6" type="ORF">LKE05_12860</name>
</gene>
<keyword evidence="2" id="KW-0479">Metal-binding</keyword>
<dbReference type="SMART" id="SM00729">
    <property type="entry name" value="Elp3"/>
    <property type="match status" value="1"/>
</dbReference>
<organism evidence="6 7">
    <name type="scientific">Hominilimicola fabiformis</name>
    <dbReference type="NCBI Taxonomy" id="2885356"/>
    <lineage>
        <taxon>Bacteria</taxon>
        <taxon>Bacillati</taxon>
        <taxon>Bacillota</taxon>
        <taxon>Clostridia</taxon>
        <taxon>Eubacteriales</taxon>
        <taxon>Oscillospiraceae</taxon>
        <taxon>Hominilimicola</taxon>
    </lineage>
</organism>
<dbReference type="PROSITE" id="PS51918">
    <property type="entry name" value="RADICAL_SAM"/>
    <property type="match status" value="1"/>
</dbReference>
<name>A0AAE3JAR2_9FIRM</name>
<keyword evidence="4" id="KW-0411">Iron-sulfur</keyword>
<dbReference type="CDD" id="cd01335">
    <property type="entry name" value="Radical_SAM"/>
    <property type="match status" value="1"/>
</dbReference>
<dbReference type="NCBIfam" id="TIGR03994">
    <property type="entry name" value="rSAM_HemZ"/>
    <property type="match status" value="1"/>
</dbReference>
<dbReference type="GO" id="GO:0046872">
    <property type="term" value="F:metal ion binding"/>
    <property type="evidence" value="ECO:0007669"/>
    <property type="project" value="UniProtKB-KW"/>
</dbReference>
<proteinExistence type="predicted"/>
<dbReference type="PANTHER" id="PTHR13932:SF1">
    <property type="entry name" value="OXYGEN-INDEPENDENT COPROPORPHYRINOGEN-III OXIDASE-LIKE PROTEIN HEMZ"/>
    <property type="match status" value="1"/>
</dbReference>
<dbReference type="GO" id="GO:0051539">
    <property type="term" value="F:4 iron, 4 sulfur cluster binding"/>
    <property type="evidence" value="ECO:0007669"/>
    <property type="project" value="TreeGrafter"/>
</dbReference>
<comment type="caution">
    <text evidence="6">The sequence shown here is derived from an EMBL/GenBank/DDBJ whole genome shotgun (WGS) entry which is preliminary data.</text>
</comment>
<dbReference type="AlphaFoldDB" id="A0AAE3JAR2"/>
<dbReference type="Gene3D" id="3.20.20.70">
    <property type="entry name" value="Aldolase class I"/>
    <property type="match status" value="1"/>
</dbReference>
<dbReference type="InterPro" id="IPR023995">
    <property type="entry name" value="HemZ"/>
</dbReference>
<evidence type="ECO:0000256" key="3">
    <source>
        <dbReference type="ARBA" id="ARBA00023004"/>
    </source>
</evidence>
<evidence type="ECO:0000256" key="1">
    <source>
        <dbReference type="ARBA" id="ARBA00022691"/>
    </source>
</evidence>
<reference evidence="6 7" key="1">
    <citation type="submission" date="2021-10" db="EMBL/GenBank/DDBJ databases">
        <title>Anaerobic single-cell dispensing facilitates the cultivation of human gut bacteria.</title>
        <authorList>
            <person name="Afrizal A."/>
        </authorList>
    </citation>
    <scope>NUCLEOTIDE SEQUENCE [LARGE SCALE GENOMIC DNA]</scope>
    <source>
        <strain evidence="6 7">CLA-AA-H232</strain>
    </source>
</reference>
<evidence type="ECO:0000313" key="7">
    <source>
        <dbReference type="Proteomes" id="UP001198242"/>
    </source>
</evidence>
<dbReference type="EMBL" id="JAJEQM010000022">
    <property type="protein sequence ID" value="MCC2211671.1"/>
    <property type="molecule type" value="Genomic_DNA"/>
</dbReference>
<evidence type="ECO:0000259" key="5">
    <source>
        <dbReference type="PROSITE" id="PS51918"/>
    </source>
</evidence>
<dbReference type="GO" id="GO:0006779">
    <property type="term" value="P:porphyrin-containing compound biosynthetic process"/>
    <property type="evidence" value="ECO:0007669"/>
    <property type="project" value="TreeGrafter"/>
</dbReference>
<dbReference type="SFLD" id="SFLDS00029">
    <property type="entry name" value="Radical_SAM"/>
    <property type="match status" value="1"/>
</dbReference>
<dbReference type="EC" id="1.3.98.3" evidence="6"/>
<keyword evidence="3" id="KW-0408">Iron</keyword>
<feature type="domain" description="Radical SAM core" evidence="5">
    <location>
        <begin position="154"/>
        <end position="404"/>
    </location>
</feature>
<dbReference type="InterPro" id="IPR034505">
    <property type="entry name" value="Coproporphyrinogen-III_oxidase"/>
</dbReference>
<dbReference type="InterPro" id="IPR006638">
    <property type="entry name" value="Elp3/MiaA/NifB-like_rSAM"/>
</dbReference>
<dbReference type="RefSeq" id="WP_308457105.1">
    <property type="nucleotide sequence ID" value="NZ_JAJEQM010000022.1"/>
</dbReference>
<dbReference type="Proteomes" id="UP001198242">
    <property type="component" value="Unassembled WGS sequence"/>
</dbReference>
<dbReference type="Pfam" id="PF04055">
    <property type="entry name" value="Radical_SAM"/>
    <property type="match status" value="1"/>
</dbReference>
<evidence type="ECO:0000256" key="2">
    <source>
        <dbReference type="ARBA" id="ARBA00022723"/>
    </source>
</evidence>
<sequence>MLIIQNGYECDYEMKLFYKLYFDMNEDIYVYSNFEYKDKVINVYTEIIYNGGTYFDDFYYDFDTENQKAQFIKKIFTASCTKSFCHAAEKIKHINLPWGVMCGIRPAKIVRELMEEGYSDSEVVEILKKIYEVSDEKIDLAYKVAKNEKILLDEIGENSVSIYIGIPFCPTRCLYCSFVSTDIRVSGKYMDPFVDKLLLEIDKTAEVIDKMGAYVENIYIGGGTPTTLETHHLKAIFDRLKENFDFSKIKEFTLEAGRPDTITKDKLYEAKQGGVNRISINPQTMNEQTLKRVGRKHTPDMVRKCFEMARKMGFDNINMDLIAGLPEETVDMFKYSLDEVIKLDPENITVHSMCVKRAASLRFSDAELAKANDMNEMLSYTQKHMEKTGRKPYYMYRQKNISGNLENVGYAKDGCMSTYNINIMEEKQTIIALGGGGSTKIVMDDRIERVFNFKDPLEYIRRFDEILKKKDEILDILAGEKNG</sequence>
<dbReference type="SFLD" id="SFLDG01082">
    <property type="entry name" value="B12-binding_domain_containing"/>
    <property type="match status" value="1"/>
</dbReference>
<accession>A0AAE3JAR2</accession>